<evidence type="ECO:0000256" key="4">
    <source>
        <dbReference type="ARBA" id="ARBA00004727"/>
    </source>
</evidence>
<sequence length="1123" mass="126845">MAAASTLSFLSPQSAPAASRYNGVNCSTLAARKYEGPCYNLCRPVADMQAKGRRKTATQRRLKGAGSKSQQESWPTEDRTSEIKEPSTTLPLKQTVSSHLERHEPSENGIGGMLLEEILADERVAKEDKEMESSSLIQERIVSEDSRKTSGDIRSKEPATKSASIESSMKEKSSSLENFQPERFVAESIEGKENEQIPTSKEAQLEEESLISVIMALCEKTTLDAGKFFFYPEIPKAGDEAKLFFNRAASTLSQESILKVRGAYNDWRWRSFEMDLSLTSFSGDWWACKLQVPKEAYKIDFVFHNGGSLYENNGYKDFSVSVENGLQKVDFEDFLIEEERKEFERIAAEKALEEKQIAEERRMAEKEASKKADRHEALKRVNEQRERTSRVLQKAVKHVEGLWYFEPSEFQGGDTVKLFYNRSNRNLAFSKELWMHGGYNNWHDMVSMVGKLTFHSAEGGDWWTIDVEVPKQAFVLDWVLADGPMEAATLYDNNGYQDFHALVPRGVPNDLHWQEVEDCIFNMLQEEREKREEATLKKAERTAEIKAQLKEKTKSILVKSREHIFYTDPVDVQAGKEVKVFYNPSKTVLNGKPEVWLVASFNRWTHKGGPLSPVKMLPVLGTSLFKCNVKVPLDAYMMDFVFSERGKEGGGIFDNNLGKDYHVPVVGGTAREPAMKVVHISVEMAPVAKVGGLADVVTSLSRAIQELGHSVEVILPKYDCLKYNYIQNLQETERFHWGGTGINVWNGTVEGLPVIFLEPENGMFWAGCVYGRRDDGQRFGFFCNAALEYLLQSGRRPDIIHCHDWSSAPVSWLFREQYKQSNLANACVVFTIHNLEFGTALIGRAMQFADKATTVSETYASEVSGNPAISPHRHKFSGIRNGIDLEIWDPYNNASIPLPYTSKDVVEGKKAAKKELQSRLGLSQADRPLVGIITRLTAQKGIHLIKHAIWRTLDRGGQVVLLGSAPDPRIQSDFNNLANQLHNSKGDMARLCLHYDEPLSHLIYAGADFILIPSMFEPCGLTQMIAMRYGAIPVARKTGGLNDTVFDVDHDHERAAYNGVEPNGFSFDGADAPGLDYALNRAFSSWYESRDWFHGLCKRVMEQDWSWNRPALDYMELYHNARK</sequence>
<evidence type="ECO:0000256" key="15">
    <source>
        <dbReference type="SAM" id="MobiDB-lite"/>
    </source>
</evidence>
<dbReference type="Pfam" id="PF16760">
    <property type="entry name" value="CBM53"/>
    <property type="match status" value="3"/>
</dbReference>
<dbReference type="FunFam" id="3.40.50.2000:FF:000165">
    <property type="entry name" value="Starch synthase, chloroplastic/amyloplastic"/>
    <property type="match status" value="1"/>
</dbReference>
<feature type="compositionally biased region" description="Polar residues" evidence="15">
    <location>
        <begin position="86"/>
        <end position="98"/>
    </location>
</feature>
<dbReference type="GO" id="GO:0009011">
    <property type="term" value="F:alpha-1,4-glucan glucosyltransferase (ADP-glucose donor) activity"/>
    <property type="evidence" value="ECO:0007669"/>
    <property type="project" value="UniProtKB-EC"/>
</dbReference>
<dbReference type="GO" id="GO:0019252">
    <property type="term" value="P:starch biosynthetic process"/>
    <property type="evidence" value="ECO:0007669"/>
    <property type="project" value="UniProtKB-KW"/>
</dbReference>
<dbReference type="Proteomes" id="UP000886520">
    <property type="component" value="Chromosome 6"/>
</dbReference>
<gene>
    <name evidence="17" type="ORF">GOP47_0006372</name>
</gene>
<evidence type="ECO:0000256" key="9">
    <source>
        <dbReference type="ARBA" id="ARBA00022676"/>
    </source>
</evidence>
<dbReference type="CDD" id="cd03791">
    <property type="entry name" value="GT5_Glycogen_synthase_DULL1-like"/>
    <property type="match status" value="1"/>
</dbReference>
<dbReference type="EC" id="2.4.1.21" evidence="6"/>
<keyword evidence="8" id="KW-0934">Plastid</keyword>
<keyword evidence="18" id="KW-1185">Reference proteome</keyword>
<feature type="region of interest" description="Disordered" evidence="15">
    <location>
        <begin position="142"/>
        <end position="177"/>
    </location>
</feature>
<dbReference type="InterPro" id="IPR005085">
    <property type="entry name" value="CBM25"/>
</dbReference>
<evidence type="ECO:0000256" key="12">
    <source>
        <dbReference type="ARBA" id="ARBA00022946"/>
    </source>
</evidence>
<dbReference type="PANTHER" id="PTHR46083:SF5">
    <property type="entry name" value="STARCH SYNTHASE 3, CHLOROPLASTIC_AMYLOPLASTIC"/>
    <property type="match status" value="1"/>
</dbReference>
<keyword evidence="9" id="KW-0328">Glycosyltransferase</keyword>
<dbReference type="SUPFAM" id="SSF53756">
    <property type="entry name" value="UDP-Glycosyltransferase/glycogen phosphorylase"/>
    <property type="match status" value="1"/>
</dbReference>
<feature type="domain" description="Carbohydrate binding module family 25" evidence="16">
    <location>
        <begin position="413"/>
        <end position="504"/>
    </location>
</feature>
<dbReference type="Gene3D" id="3.40.50.2000">
    <property type="entry name" value="Glycogen Phosphorylase B"/>
    <property type="match status" value="3"/>
</dbReference>
<dbReference type="GO" id="GO:0010021">
    <property type="term" value="P:amylopectin biosynthetic process"/>
    <property type="evidence" value="ECO:0007669"/>
    <property type="project" value="UniProtKB-ARBA"/>
</dbReference>
<keyword evidence="14" id="KW-0175">Coiled coil</keyword>
<feature type="domain" description="Carbohydrate binding module family 25" evidence="16">
    <location>
        <begin position="238"/>
        <end position="323"/>
    </location>
</feature>
<keyword evidence="7" id="KW-0150">Chloroplast</keyword>
<evidence type="ECO:0000256" key="1">
    <source>
        <dbReference type="ARBA" id="ARBA00001478"/>
    </source>
</evidence>
<comment type="catalytic activity">
    <reaction evidence="1">
        <text>[(1-&gt;4)-alpha-D-glucosyl](n) + ADP-alpha-D-glucose = [(1-&gt;4)-alpha-D-glucosyl](n+1) + ADP + H(+)</text>
        <dbReference type="Rhea" id="RHEA:18189"/>
        <dbReference type="Rhea" id="RHEA-COMP:9584"/>
        <dbReference type="Rhea" id="RHEA-COMP:9587"/>
        <dbReference type="ChEBI" id="CHEBI:15378"/>
        <dbReference type="ChEBI" id="CHEBI:15444"/>
        <dbReference type="ChEBI" id="CHEBI:57498"/>
        <dbReference type="ChEBI" id="CHEBI:456216"/>
        <dbReference type="EC" id="2.4.1.21"/>
    </reaction>
</comment>
<comment type="subcellular location">
    <subcellularLocation>
        <location evidence="3">Plastid</location>
        <location evidence="3">Amyloplast</location>
    </subcellularLocation>
    <subcellularLocation>
        <location evidence="2">Plastid</location>
        <location evidence="2">Chloroplast</location>
    </subcellularLocation>
</comment>
<dbReference type="InterPro" id="IPR013783">
    <property type="entry name" value="Ig-like_fold"/>
</dbReference>
<feature type="coiled-coil region" evidence="14">
    <location>
        <begin position="336"/>
        <end position="368"/>
    </location>
</feature>
<evidence type="ECO:0000313" key="18">
    <source>
        <dbReference type="Proteomes" id="UP000886520"/>
    </source>
</evidence>
<evidence type="ECO:0000256" key="6">
    <source>
        <dbReference type="ARBA" id="ARBA00012588"/>
    </source>
</evidence>
<evidence type="ECO:0000259" key="16">
    <source>
        <dbReference type="SMART" id="SM01066"/>
    </source>
</evidence>
<evidence type="ECO:0000256" key="3">
    <source>
        <dbReference type="ARBA" id="ARBA00004602"/>
    </source>
</evidence>
<keyword evidence="12" id="KW-0809">Transit peptide</keyword>
<evidence type="ECO:0000256" key="13">
    <source>
        <dbReference type="ARBA" id="ARBA00023234"/>
    </source>
</evidence>
<dbReference type="GO" id="GO:0009507">
    <property type="term" value="C:chloroplast"/>
    <property type="evidence" value="ECO:0007669"/>
    <property type="project" value="UniProtKB-SubCell"/>
</dbReference>
<feature type="compositionally biased region" description="Basic residues" evidence="15">
    <location>
        <begin position="51"/>
        <end position="63"/>
    </location>
</feature>
<feature type="compositionally biased region" description="Basic and acidic residues" evidence="15">
    <location>
        <begin position="76"/>
        <end position="85"/>
    </location>
</feature>
<dbReference type="InterPro" id="IPR011835">
    <property type="entry name" value="GS/SS"/>
</dbReference>
<dbReference type="OrthoDB" id="2018403at2759"/>
<evidence type="ECO:0000313" key="17">
    <source>
        <dbReference type="EMBL" id="KAI5078701.1"/>
    </source>
</evidence>
<evidence type="ECO:0000256" key="5">
    <source>
        <dbReference type="ARBA" id="ARBA00010281"/>
    </source>
</evidence>
<feature type="compositionally biased region" description="Basic and acidic residues" evidence="15">
    <location>
        <begin position="142"/>
        <end position="159"/>
    </location>
</feature>
<dbReference type="GO" id="GO:2001070">
    <property type="term" value="F:starch binding"/>
    <property type="evidence" value="ECO:0007669"/>
    <property type="project" value="InterPro"/>
</dbReference>
<evidence type="ECO:0000256" key="10">
    <source>
        <dbReference type="ARBA" id="ARBA00022679"/>
    </source>
</evidence>
<comment type="caution">
    <text evidence="17">The sequence shown here is derived from an EMBL/GenBank/DDBJ whole genome shotgun (WGS) entry which is preliminary data.</text>
</comment>
<dbReference type="GO" id="GO:0009501">
    <property type="term" value="C:amyloplast"/>
    <property type="evidence" value="ECO:0007669"/>
    <property type="project" value="UniProtKB-SubCell"/>
</dbReference>
<dbReference type="Pfam" id="PF08323">
    <property type="entry name" value="Glyco_transf_5"/>
    <property type="match status" value="1"/>
</dbReference>
<dbReference type="SMART" id="SM01066">
    <property type="entry name" value="CBM_25"/>
    <property type="match status" value="3"/>
</dbReference>
<feature type="region of interest" description="Disordered" evidence="15">
    <location>
        <begin position="49"/>
        <end position="108"/>
    </location>
</feature>
<evidence type="ECO:0000256" key="7">
    <source>
        <dbReference type="ARBA" id="ARBA00022528"/>
    </source>
</evidence>
<dbReference type="InterPro" id="IPR013534">
    <property type="entry name" value="Starch_synth_cat_dom"/>
</dbReference>
<reference evidence="17" key="1">
    <citation type="submission" date="2021-01" db="EMBL/GenBank/DDBJ databases">
        <title>Adiantum capillus-veneris genome.</title>
        <authorList>
            <person name="Fang Y."/>
            <person name="Liao Q."/>
        </authorList>
    </citation>
    <scope>NUCLEOTIDE SEQUENCE</scope>
    <source>
        <strain evidence="17">H3</strain>
        <tissue evidence="17">Leaf</tissue>
    </source>
</reference>
<organism evidence="17 18">
    <name type="scientific">Adiantum capillus-veneris</name>
    <name type="common">Maidenhair fern</name>
    <dbReference type="NCBI Taxonomy" id="13818"/>
    <lineage>
        <taxon>Eukaryota</taxon>
        <taxon>Viridiplantae</taxon>
        <taxon>Streptophyta</taxon>
        <taxon>Embryophyta</taxon>
        <taxon>Tracheophyta</taxon>
        <taxon>Polypodiopsida</taxon>
        <taxon>Polypodiidae</taxon>
        <taxon>Polypodiales</taxon>
        <taxon>Pteridineae</taxon>
        <taxon>Pteridaceae</taxon>
        <taxon>Vittarioideae</taxon>
        <taxon>Adiantum</taxon>
    </lineage>
</organism>
<dbReference type="Gene3D" id="2.60.40.10">
    <property type="entry name" value="Immunoglobulins"/>
    <property type="match status" value="2"/>
</dbReference>
<dbReference type="EMBL" id="JABFUD020000006">
    <property type="protein sequence ID" value="KAI5078701.1"/>
    <property type="molecule type" value="Genomic_DNA"/>
</dbReference>
<comment type="similarity">
    <text evidence="5">Belongs to the glycosyltransferase 1 family. Bacterial/plant glycogen synthase subfamily.</text>
</comment>
<name>A0A9D4ZMF4_ADICA</name>
<evidence type="ECO:0000256" key="2">
    <source>
        <dbReference type="ARBA" id="ARBA00004229"/>
    </source>
</evidence>
<dbReference type="AlphaFoldDB" id="A0A9D4ZMF4"/>
<evidence type="ECO:0000256" key="14">
    <source>
        <dbReference type="SAM" id="Coils"/>
    </source>
</evidence>
<keyword evidence="10" id="KW-0808">Transferase</keyword>
<feature type="region of interest" description="Disordered" evidence="15">
    <location>
        <begin position="1"/>
        <end position="20"/>
    </location>
</feature>
<dbReference type="GO" id="GO:0004373">
    <property type="term" value="F:alpha-1,4-glucan glucosyltransferase (UDP-glucose donor) activity"/>
    <property type="evidence" value="ECO:0007669"/>
    <property type="project" value="InterPro"/>
</dbReference>
<protein>
    <recommendedName>
        <fullName evidence="6">starch synthase</fullName>
        <ecNumber evidence="6">2.4.1.21</ecNumber>
    </recommendedName>
</protein>
<feature type="domain" description="Carbohydrate binding module family 25" evidence="16">
    <location>
        <begin position="575"/>
        <end position="666"/>
    </location>
</feature>
<evidence type="ECO:0000256" key="11">
    <source>
        <dbReference type="ARBA" id="ARBA00022922"/>
    </source>
</evidence>
<dbReference type="PANTHER" id="PTHR46083">
    <property type="match status" value="1"/>
</dbReference>
<comment type="pathway">
    <text evidence="4">Glycan biosynthesis; starch biosynthesis.</text>
</comment>
<keyword evidence="11" id="KW-0750">Starch biosynthesis</keyword>
<accession>A0A9D4ZMF4</accession>
<keyword evidence="13" id="KW-0035">Amyloplast</keyword>
<dbReference type="HAMAP" id="MF_00484">
    <property type="entry name" value="Glycogen_synth"/>
    <property type="match status" value="1"/>
</dbReference>
<proteinExistence type="inferred from homology"/>
<evidence type="ECO:0000256" key="8">
    <source>
        <dbReference type="ARBA" id="ARBA00022640"/>
    </source>
</evidence>